<dbReference type="STRING" id="32024.GCA_000788295_00063"/>
<dbReference type="SUPFAM" id="SSF56281">
    <property type="entry name" value="Metallo-hydrolase/oxidoreductase"/>
    <property type="match status" value="1"/>
</dbReference>
<proteinExistence type="predicted"/>
<dbReference type="PANTHER" id="PTHR46233:SF3">
    <property type="entry name" value="HYDROXYACYLGLUTATHIONE HYDROLASE GLOC"/>
    <property type="match status" value="1"/>
</dbReference>
<dbReference type="Gene3D" id="3.60.15.10">
    <property type="entry name" value="Ribonuclease Z/Hydroxyacylglutathione hydrolase-like"/>
    <property type="match status" value="1"/>
</dbReference>
<dbReference type="Pfam" id="PF00753">
    <property type="entry name" value="Lactamase_B"/>
    <property type="match status" value="1"/>
</dbReference>
<dbReference type="GO" id="GO:0046872">
    <property type="term" value="F:metal ion binding"/>
    <property type="evidence" value="ECO:0007669"/>
    <property type="project" value="UniProtKB-KW"/>
</dbReference>
<dbReference type="AlphaFoldDB" id="A0A381DH18"/>
<name>A0A381DH18_9BACT</name>
<dbReference type="CDD" id="cd06262">
    <property type="entry name" value="metallo-hydrolase-like_MBL-fold"/>
    <property type="match status" value="1"/>
</dbReference>
<protein>
    <submittedName>
        <fullName evidence="6">Hydrolase (Metallo-beta-lactamase)</fullName>
    </submittedName>
</protein>
<dbReference type="PANTHER" id="PTHR46233">
    <property type="entry name" value="HYDROXYACYLGLUTATHIONE HYDROLASE GLOC"/>
    <property type="match status" value="1"/>
</dbReference>
<comment type="cofactor">
    <cofactor evidence="1">
        <name>Zn(2+)</name>
        <dbReference type="ChEBI" id="CHEBI:29105"/>
    </cofactor>
</comment>
<organism evidence="6 7">
    <name type="scientific">Campylobacter sputorum subsp. sputorum</name>
    <dbReference type="NCBI Taxonomy" id="32024"/>
    <lineage>
        <taxon>Bacteria</taxon>
        <taxon>Pseudomonadati</taxon>
        <taxon>Campylobacterota</taxon>
        <taxon>Epsilonproteobacteria</taxon>
        <taxon>Campylobacterales</taxon>
        <taxon>Campylobacteraceae</taxon>
        <taxon>Campylobacter</taxon>
    </lineage>
</organism>
<dbReference type="InterPro" id="IPR051453">
    <property type="entry name" value="MBL_Glyoxalase_II"/>
</dbReference>
<dbReference type="OrthoDB" id="9802991at2"/>
<dbReference type="SMART" id="SM00849">
    <property type="entry name" value="Lactamase_B"/>
    <property type="match status" value="1"/>
</dbReference>
<evidence type="ECO:0000313" key="7">
    <source>
        <dbReference type="Proteomes" id="UP000254920"/>
    </source>
</evidence>
<keyword evidence="7" id="KW-1185">Reference proteome</keyword>
<dbReference type="InterPro" id="IPR036866">
    <property type="entry name" value="RibonucZ/Hydroxyglut_hydro"/>
</dbReference>
<dbReference type="GeneID" id="93090596"/>
<dbReference type="InterPro" id="IPR001279">
    <property type="entry name" value="Metallo-B-lactamas"/>
</dbReference>
<dbReference type="GO" id="GO:0016787">
    <property type="term" value="F:hydrolase activity"/>
    <property type="evidence" value="ECO:0007669"/>
    <property type="project" value="UniProtKB-KW"/>
</dbReference>
<feature type="domain" description="Metallo-beta-lactamase" evidence="5">
    <location>
        <begin position="12"/>
        <end position="177"/>
    </location>
</feature>
<sequence length="197" mass="22806">MEVLAKECGRYQTNCYILSLNNKEIIIDPGENAFSWVINNVKNPLAILNTHGHFDHIYNNFELKNKFNIPIYAPKDDVFMIENDFLGIGYNPSKVDIKISNEDLFIVGDFKIKFHHFPGHTPGCSMIEIGDYLFSGDFLFYRSIGRYDFPYSSKEDMKNSLKKCLKIQKDFILLPGHGIPSTLKEEQNNITTWINRL</sequence>
<reference evidence="6 7" key="1">
    <citation type="submission" date="2018-06" db="EMBL/GenBank/DDBJ databases">
        <authorList>
            <consortium name="Pathogen Informatics"/>
            <person name="Doyle S."/>
        </authorList>
    </citation>
    <scope>NUCLEOTIDE SEQUENCE [LARGE SCALE GENOMIC DNA]</scope>
    <source>
        <strain evidence="6 7">NCTC12475</strain>
    </source>
</reference>
<gene>
    <name evidence="6" type="ORF">NCTC12475_00146</name>
</gene>
<evidence type="ECO:0000256" key="3">
    <source>
        <dbReference type="ARBA" id="ARBA00022801"/>
    </source>
</evidence>
<evidence type="ECO:0000256" key="2">
    <source>
        <dbReference type="ARBA" id="ARBA00022723"/>
    </source>
</evidence>
<evidence type="ECO:0000313" key="6">
    <source>
        <dbReference type="EMBL" id="SUX09680.1"/>
    </source>
</evidence>
<keyword evidence="4" id="KW-0862">Zinc</keyword>
<keyword evidence="2" id="KW-0479">Metal-binding</keyword>
<evidence type="ECO:0000256" key="1">
    <source>
        <dbReference type="ARBA" id="ARBA00001947"/>
    </source>
</evidence>
<dbReference type="Proteomes" id="UP000254920">
    <property type="component" value="Unassembled WGS sequence"/>
</dbReference>
<evidence type="ECO:0000256" key="4">
    <source>
        <dbReference type="ARBA" id="ARBA00022833"/>
    </source>
</evidence>
<keyword evidence="3 6" id="KW-0378">Hydrolase</keyword>
<dbReference type="EMBL" id="UFVD01000001">
    <property type="protein sequence ID" value="SUX09680.1"/>
    <property type="molecule type" value="Genomic_DNA"/>
</dbReference>
<accession>A0A381DH18</accession>
<dbReference type="RefSeq" id="WP_089182424.1">
    <property type="nucleotide sequence ID" value="NZ_CP043427.1"/>
</dbReference>
<evidence type="ECO:0000259" key="5">
    <source>
        <dbReference type="SMART" id="SM00849"/>
    </source>
</evidence>